<evidence type="ECO:0000259" key="2">
    <source>
        <dbReference type="Pfam" id="PF02481"/>
    </source>
</evidence>
<comment type="similarity">
    <text evidence="1">Belongs to the DprA/Smf family.</text>
</comment>
<dbReference type="InterPro" id="IPR057666">
    <property type="entry name" value="DrpA_SLOG"/>
</dbReference>
<dbReference type="Proteomes" id="UP000002213">
    <property type="component" value="Chromosome"/>
</dbReference>
<name>C6WBB2_ACTMD</name>
<accession>C6WBB2</accession>
<feature type="domain" description="Smf/DprA SLOG" evidence="2">
    <location>
        <begin position="84"/>
        <end position="291"/>
    </location>
</feature>
<organism evidence="3 4">
    <name type="scientific">Actinosynnema mirum (strain ATCC 29888 / DSM 43827 / JCM 3225 / NBRC 14064 / NCIMB 13271 / NRRL B-12336 / IMRU 3971 / 101)</name>
    <dbReference type="NCBI Taxonomy" id="446462"/>
    <lineage>
        <taxon>Bacteria</taxon>
        <taxon>Bacillati</taxon>
        <taxon>Actinomycetota</taxon>
        <taxon>Actinomycetes</taxon>
        <taxon>Pseudonocardiales</taxon>
        <taxon>Pseudonocardiaceae</taxon>
        <taxon>Actinosynnema</taxon>
    </lineage>
</organism>
<dbReference type="Pfam" id="PF02481">
    <property type="entry name" value="DNA_processg_A"/>
    <property type="match status" value="1"/>
</dbReference>
<dbReference type="GO" id="GO:0009294">
    <property type="term" value="P:DNA-mediated transformation"/>
    <property type="evidence" value="ECO:0007669"/>
    <property type="project" value="InterPro"/>
</dbReference>
<evidence type="ECO:0000256" key="1">
    <source>
        <dbReference type="ARBA" id="ARBA00006525"/>
    </source>
</evidence>
<dbReference type="InterPro" id="IPR003488">
    <property type="entry name" value="DprA"/>
</dbReference>
<dbReference type="KEGG" id="ami:Amir_5585"/>
<dbReference type="PANTHER" id="PTHR43022:SF1">
    <property type="entry name" value="PROTEIN SMF"/>
    <property type="match status" value="1"/>
</dbReference>
<dbReference type="Gene3D" id="3.40.50.450">
    <property type="match status" value="1"/>
</dbReference>
<dbReference type="HOGENOM" id="CLU_029601_3_1_11"/>
<gene>
    <name evidence="3" type="ordered locus">Amir_5585</name>
</gene>
<evidence type="ECO:0000313" key="3">
    <source>
        <dbReference type="EMBL" id="ACU39403.1"/>
    </source>
</evidence>
<sequence>MRPTEEQLRLLALCKVKDVNWYLIAREAQRPGGVDRLWKALPLEASADATKAIKALKPLNGATDEYIAMAQAEVDKVREDDVRLVTVLDDEFPPNLRLIPNAPPFLFVRGTMTDADLRSVAVVGTRDASEAGRQRAGRMARELVERGVTVVSGLARGIDTAAHTATLKAGGRTIAVIGTGINRYFPAENRVLTDKIATDGQGAVVSQFWPDASGATWTFPRRNITMSGIAQGTVVIEAGSTSGAKMQARVALEHGKKVFLIKSLTEQQEWARKYVETRGAVQVEDVKAVADALTSPERIQAADTLRSQLVMDFI</sequence>
<dbReference type="EMBL" id="CP001630">
    <property type="protein sequence ID" value="ACU39403.1"/>
    <property type="molecule type" value="Genomic_DNA"/>
</dbReference>
<keyword evidence="4" id="KW-1185">Reference proteome</keyword>
<proteinExistence type="inferred from homology"/>
<dbReference type="PANTHER" id="PTHR43022">
    <property type="entry name" value="PROTEIN SMF"/>
    <property type="match status" value="1"/>
</dbReference>
<dbReference type="RefSeq" id="WP_015804288.1">
    <property type="nucleotide sequence ID" value="NC_013093.1"/>
</dbReference>
<dbReference type="OrthoDB" id="9785707at2"/>
<evidence type="ECO:0000313" key="4">
    <source>
        <dbReference type="Proteomes" id="UP000002213"/>
    </source>
</evidence>
<dbReference type="eggNOG" id="COG0758">
    <property type="taxonomic scope" value="Bacteria"/>
</dbReference>
<dbReference type="STRING" id="446462.Amir_5585"/>
<reference evidence="3 4" key="1">
    <citation type="journal article" date="2009" name="Stand. Genomic Sci.">
        <title>Complete genome sequence of Actinosynnema mirum type strain (101).</title>
        <authorList>
            <person name="Land M."/>
            <person name="Lapidus A."/>
            <person name="Mayilraj S."/>
            <person name="Chen F."/>
            <person name="Copeland A."/>
            <person name="Del Rio T.G."/>
            <person name="Nolan M."/>
            <person name="Lucas S."/>
            <person name="Tice H."/>
            <person name="Cheng J.F."/>
            <person name="Chertkov O."/>
            <person name="Bruce D."/>
            <person name="Goodwin L."/>
            <person name="Pitluck S."/>
            <person name="Rohde M."/>
            <person name="Goker M."/>
            <person name="Pati A."/>
            <person name="Ivanova N."/>
            <person name="Mavromatis K."/>
            <person name="Chen A."/>
            <person name="Palaniappan K."/>
            <person name="Hauser L."/>
            <person name="Chang Y.J."/>
            <person name="Jeffries C.C."/>
            <person name="Brettin T."/>
            <person name="Detter J.C."/>
            <person name="Han C."/>
            <person name="Chain P."/>
            <person name="Tindall B.J."/>
            <person name="Bristow J."/>
            <person name="Eisen J.A."/>
            <person name="Markowitz V."/>
            <person name="Hugenholtz P."/>
            <person name="Kyrpides N.C."/>
            <person name="Klenk H.P."/>
        </authorList>
    </citation>
    <scope>NUCLEOTIDE SEQUENCE [LARGE SCALE GENOMIC DNA]</scope>
    <source>
        <strain evidence="4">ATCC 29888 / DSM 43827 / JCM 3225 / NBRC 14064 / NCIMB 13271 / NRRL B-12336 / IMRU 3971 / 101</strain>
    </source>
</reference>
<dbReference type="AlphaFoldDB" id="C6WBB2"/>
<dbReference type="SUPFAM" id="SSF102405">
    <property type="entry name" value="MCP/YpsA-like"/>
    <property type="match status" value="1"/>
</dbReference>
<protein>
    <submittedName>
        <fullName evidence="3">SMF family protein</fullName>
    </submittedName>
</protein>